<dbReference type="InterPro" id="IPR058563">
    <property type="entry name" value="Trs120_TRAPPC9_N"/>
</dbReference>
<evidence type="ECO:0000259" key="4">
    <source>
        <dbReference type="Pfam" id="PF26251"/>
    </source>
</evidence>
<dbReference type="OrthoDB" id="27962at2759"/>
<dbReference type="PANTHER" id="PTHR21512:SF5">
    <property type="entry name" value="TRAFFICKING PROTEIN PARTICLE COMPLEX SUBUNIT 9"/>
    <property type="match status" value="1"/>
</dbReference>
<feature type="domain" description="Trs120/TRAPPC9 third Ig-like" evidence="6">
    <location>
        <begin position="1062"/>
        <end position="1186"/>
    </location>
</feature>
<keyword evidence="2" id="KW-0333">Golgi apparatus</keyword>
<dbReference type="AlphaFoldDB" id="A0A9N9APT4"/>
<organism evidence="7 8">
    <name type="scientific">Paraglomus occultum</name>
    <dbReference type="NCBI Taxonomy" id="144539"/>
    <lineage>
        <taxon>Eukaryota</taxon>
        <taxon>Fungi</taxon>
        <taxon>Fungi incertae sedis</taxon>
        <taxon>Mucoromycota</taxon>
        <taxon>Glomeromycotina</taxon>
        <taxon>Glomeromycetes</taxon>
        <taxon>Paraglomerales</taxon>
        <taxon>Paraglomeraceae</taxon>
        <taxon>Paraglomus</taxon>
    </lineage>
</organism>
<comment type="caution">
    <text evidence="7">The sequence shown here is derived from an EMBL/GenBank/DDBJ whole genome shotgun (WGS) entry which is preliminary data.</text>
</comment>
<feature type="domain" description="Trs120/TRAPPC9 TPR region" evidence="4">
    <location>
        <begin position="389"/>
        <end position="640"/>
    </location>
</feature>
<dbReference type="PANTHER" id="PTHR21512">
    <property type="entry name" value="TRAFFICKING PROTEIN PARTICLE COMPLEX SUBUNIT 9"/>
    <property type="match status" value="1"/>
</dbReference>
<feature type="domain" description="Trs120/TRAPPC9 first Ig-like" evidence="5">
    <location>
        <begin position="655"/>
        <end position="875"/>
    </location>
</feature>
<dbReference type="Pfam" id="PF26282">
    <property type="entry name" value="Ig_TRAPPC9-Trs120_3rd"/>
    <property type="match status" value="1"/>
</dbReference>
<comment type="subcellular location">
    <subcellularLocation>
        <location evidence="1">Golgi apparatus</location>
    </subcellularLocation>
</comment>
<dbReference type="Pfam" id="PF26251">
    <property type="entry name" value="TPR_TRAPPC9-Trs120"/>
    <property type="match status" value="1"/>
</dbReference>
<accession>A0A9N9APT4</accession>
<dbReference type="InterPro" id="IPR013935">
    <property type="entry name" value="Trs120_TRAPPC9"/>
</dbReference>
<evidence type="ECO:0000259" key="3">
    <source>
        <dbReference type="Pfam" id="PF08626"/>
    </source>
</evidence>
<proteinExistence type="predicted"/>
<keyword evidence="8" id="KW-1185">Reference proteome</keyword>
<dbReference type="GO" id="GO:0005802">
    <property type="term" value="C:trans-Golgi network"/>
    <property type="evidence" value="ECO:0007669"/>
    <property type="project" value="TreeGrafter"/>
</dbReference>
<dbReference type="Proteomes" id="UP000789572">
    <property type="component" value="Unassembled WGS sequence"/>
</dbReference>
<dbReference type="InterPro" id="IPR058564">
    <property type="entry name" value="TPR_TRAPPC9_Trs120"/>
</dbReference>
<dbReference type="Pfam" id="PF26280">
    <property type="entry name" value="Ig_TRAPPC9-Trs120_2nd"/>
    <property type="match status" value="1"/>
</dbReference>
<evidence type="ECO:0000313" key="8">
    <source>
        <dbReference type="Proteomes" id="UP000789572"/>
    </source>
</evidence>
<name>A0A9N9APT4_9GLOM</name>
<feature type="domain" description="Trs120/TRAPPC9 N-terminal" evidence="3">
    <location>
        <begin position="4"/>
        <end position="351"/>
    </location>
</feature>
<dbReference type="Pfam" id="PF08626">
    <property type="entry name" value="TRAPPC9-Trs120"/>
    <property type="match status" value="1"/>
</dbReference>
<sequence>MDPILFTSPGRIRILLVPVHPIKASTFQKHVELVKNFNVVKLGDVTPDMRGSQSMFSPALFHEGQLLFNFVTTYDVEHTYLEEFQLHRRIFGVIGIMDCQEWPELTDGYRKFAGILKNYPSALAHRCFAFDPSEHQPDDTKGLIMIPTVGNMGFYMSTMICDFASTILTEFGSLVETIESKTFIESPKVPSLFSSPLLSPNGQLPSHRYSTPTISFTAPDLTSPQTPSFPLTPPSQVLTASSIGSMTAAANAKDQFHGRSFSSSTLATLSNPSSIMPTSMSDLKLKRRTPGRVQKLLADLYLLAGRLPDAVSNYYSAIETTKSNSDYLWHGAALEGLCVSLVLLAYLHADIGPQVLQAPPSPSVSQSSSAPSSPTNPKPLWADIAEKYLNVITLYAKTSNSINNQVPSIVYTEACLKMSKMLACIWLAGEWGDEALKMIVHGVMPTDKAVREKWGLSQVSGVSRVEIAQWAMKGYGIFVEEMSTTEQIHVNTSLASIFSSINFQRKYAFFLRRSVFLILPLLSRSRLPLAQAGKTSIVEDDRLLGNLKQIVDIYGVGDDDEDQKGELSATEEDAQNNFGWPDIQINVLKDAIMISESIPDFHSIAKYTSRLLRRLFLYLPREEQHRLSVSLPRIVGLAKKQDIDMQIKYWGINVVREVRVCRPSPKEIPYPHSGKILSQSDVKKEGNDGPFIYNPFSKKNAETVQTHLVANETAYFIVVLANVYAVDLEIQSISLSTEGVPFAPNVISTTIPANTSVNVKLSGVPTEAGELIIRGCKIKIYGCIEQEFYVYVPPKEEEIKKEDEYGKRVKKRHVHHTMWLAFVMWFFYYLTDICLNQSGLAILYRHRRDDSRASTGTTSSQEKQQMEFLRVTVIPDQPLLKIKSTSLMHRAIMLFEGEKTEMTIALANIGKTPIDFITLSFHDSTIANAQAILSSSDIPPEEAYEMEFYAHKQSVFSWNQSDQQVNLLPGGEWLLTINVFGKRDCTSGTIQIDYGYLNQEQSPNNDTFYTRQVFYPVLLTVNRNLEPLAMDLSNFKPLPDVSSNDSVQPIEHMRQIEELLRAVDASGQTLDKSRLESEYCLLTFDIRNVWHVPFDVTFTVDEGASGRVVTNSTTIQPLSTSRIVLPIQRISLTEGEVTKPIPSILDKQFVVSKAPKGTAEQERLQLALFWYRETLLKRLTTSWDCVSFVLHTVVVRQVSLFLISILNKRTFR</sequence>
<dbReference type="Pfam" id="PF26254">
    <property type="entry name" value="Ig_TRAPPC9-Trs120_1st"/>
    <property type="match status" value="1"/>
</dbReference>
<protein>
    <submittedName>
        <fullName evidence="7">1844_t:CDS:1</fullName>
    </submittedName>
</protein>
<dbReference type="EMBL" id="CAJVPJ010000591">
    <property type="protein sequence ID" value="CAG8540594.1"/>
    <property type="molecule type" value="Genomic_DNA"/>
</dbReference>
<dbReference type="InterPro" id="IPR058565">
    <property type="entry name" value="Ig_TRAPPC9_Trs120_1st"/>
</dbReference>
<gene>
    <name evidence="7" type="ORF">POCULU_LOCUS4515</name>
</gene>
<reference evidence="7" key="1">
    <citation type="submission" date="2021-06" db="EMBL/GenBank/DDBJ databases">
        <authorList>
            <person name="Kallberg Y."/>
            <person name="Tangrot J."/>
            <person name="Rosling A."/>
        </authorList>
    </citation>
    <scope>NUCLEOTIDE SEQUENCE</scope>
    <source>
        <strain evidence="7">IA702</strain>
    </source>
</reference>
<evidence type="ECO:0000259" key="6">
    <source>
        <dbReference type="Pfam" id="PF26282"/>
    </source>
</evidence>
<evidence type="ECO:0000313" key="7">
    <source>
        <dbReference type="EMBL" id="CAG8540594.1"/>
    </source>
</evidence>
<evidence type="ECO:0000256" key="1">
    <source>
        <dbReference type="ARBA" id="ARBA00004555"/>
    </source>
</evidence>
<evidence type="ECO:0000259" key="5">
    <source>
        <dbReference type="Pfam" id="PF26254"/>
    </source>
</evidence>
<evidence type="ECO:0000256" key="2">
    <source>
        <dbReference type="ARBA" id="ARBA00023034"/>
    </source>
</evidence>
<dbReference type="InterPro" id="IPR058567">
    <property type="entry name" value="Ig_TRAPPC9_Trs120_3rd"/>
</dbReference>